<dbReference type="InterPro" id="IPR016167">
    <property type="entry name" value="FAD-bd_PCMH_sub1"/>
</dbReference>
<comment type="pathway">
    <text evidence="4 19">Cell wall biogenesis; peptidoglycan biosynthesis.</text>
</comment>
<evidence type="ECO:0000256" key="4">
    <source>
        <dbReference type="ARBA" id="ARBA00004752"/>
    </source>
</evidence>
<evidence type="ECO:0000256" key="10">
    <source>
        <dbReference type="ARBA" id="ARBA00022827"/>
    </source>
</evidence>
<protein>
    <recommendedName>
        <fullName evidence="6 19">UDP-N-acetylenolpyruvoylglucosamine reductase</fullName>
        <ecNumber evidence="5 19">1.3.1.98</ecNumber>
    </recommendedName>
    <alternativeName>
        <fullName evidence="17 19">UDP-N-acetylmuramate dehydrogenase</fullName>
    </alternativeName>
</protein>
<dbReference type="FunCoup" id="A0A0D2JH76">
    <property type="interactions" value="526"/>
</dbReference>
<evidence type="ECO:0000256" key="18">
    <source>
        <dbReference type="ARBA" id="ARBA00048914"/>
    </source>
</evidence>
<dbReference type="InterPro" id="IPR016169">
    <property type="entry name" value="FAD-bd_PCMH_sub2"/>
</dbReference>
<keyword evidence="16 19" id="KW-0961">Cell wall biogenesis/degradation</keyword>
<evidence type="ECO:0000256" key="1">
    <source>
        <dbReference type="ARBA" id="ARBA00001974"/>
    </source>
</evidence>
<evidence type="ECO:0000259" key="20">
    <source>
        <dbReference type="PROSITE" id="PS51387"/>
    </source>
</evidence>
<keyword evidence="14 19" id="KW-0560">Oxidoreductase</keyword>
<dbReference type="AlphaFoldDB" id="A0A0D2JH76"/>
<reference evidence="21 22" key="1">
    <citation type="submission" date="2013-11" db="EMBL/GenBank/DDBJ databases">
        <title>Metagenomic analysis of a methanogenic consortium involved in long chain n-alkane degradation.</title>
        <authorList>
            <person name="Davidova I.A."/>
            <person name="Callaghan A.V."/>
            <person name="Wawrik B."/>
            <person name="Pruitt S."/>
            <person name="Marks C."/>
            <person name="Duncan K.E."/>
            <person name="Suflita J.M."/>
        </authorList>
    </citation>
    <scope>NUCLEOTIDE SEQUENCE [LARGE SCALE GENOMIC DNA]</scope>
    <source>
        <strain evidence="21 22">SPR</strain>
    </source>
</reference>
<dbReference type="Proteomes" id="UP000032233">
    <property type="component" value="Unassembled WGS sequence"/>
</dbReference>
<dbReference type="GO" id="GO:0005829">
    <property type="term" value="C:cytosol"/>
    <property type="evidence" value="ECO:0007669"/>
    <property type="project" value="TreeGrafter"/>
</dbReference>
<dbReference type="InterPro" id="IPR003170">
    <property type="entry name" value="MurB"/>
</dbReference>
<keyword evidence="7 19" id="KW-0963">Cytoplasm</keyword>
<dbReference type="Pfam" id="PF01565">
    <property type="entry name" value="FAD_binding_4"/>
    <property type="match status" value="1"/>
</dbReference>
<accession>A0A0D2JH76</accession>
<dbReference type="UniPathway" id="UPA00219"/>
<dbReference type="GO" id="GO:0051301">
    <property type="term" value="P:cell division"/>
    <property type="evidence" value="ECO:0007669"/>
    <property type="project" value="UniProtKB-KW"/>
</dbReference>
<keyword evidence="9 19" id="KW-0285">Flavoprotein</keyword>
<feature type="domain" description="FAD-binding PCMH-type" evidence="20">
    <location>
        <begin position="31"/>
        <end position="196"/>
    </location>
</feature>
<dbReference type="NCBIfam" id="NF010480">
    <property type="entry name" value="PRK13905.1"/>
    <property type="match status" value="1"/>
</dbReference>
<dbReference type="SUPFAM" id="SSF56194">
    <property type="entry name" value="Uridine diphospho-N-Acetylenolpyruvylglucosamine reductase, MurB, C-terminal domain"/>
    <property type="match status" value="1"/>
</dbReference>
<evidence type="ECO:0000256" key="11">
    <source>
        <dbReference type="ARBA" id="ARBA00022857"/>
    </source>
</evidence>
<dbReference type="InterPro" id="IPR016166">
    <property type="entry name" value="FAD-bd_PCMH"/>
</dbReference>
<comment type="subcellular location">
    <subcellularLocation>
        <location evidence="3 19">Cytoplasm</location>
    </subcellularLocation>
</comment>
<dbReference type="GO" id="GO:0009252">
    <property type="term" value="P:peptidoglycan biosynthetic process"/>
    <property type="evidence" value="ECO:0007669"/>
    <property type="project" value="UniProtKB-UniRule"/>
</dbReference>
<dbReference type="Pfam" id="PF02873">
    <property type="entry name" value="MurB_C"/>
    <property type="match status" value="1"/>
</dbReference>
<evidence type="ECO:0000256" key="14">
    <source>
        <dbReference type="ARBA" id="ARBA00023002"/>
    </source>
</evidence>
<dbReference type="GO" id="GO:0071555">
    <property type="term" value="P:cell wall organization"/>
    <property type="evidence" value="ECO:0007669"/>
    <property type="project" value="UniProtKB-KW"/>
</dbReference>
<dbReference type="HAMAP" id="MF_00037">
    <property type="entry name" value="MurB"/>
    <property type="match status" value="1"/>
</dbReference>
<dbReference type="PANTHER" id="PTHR21071:SF4">
    <property type="entry name" value="UDP-N-ACETYLENOLPYRUVOYLGLUCOSAMINE REDUCTASE"/>
    <property type="match status" value="1"/>
</dbReference>
<comment type="catalytic activity">
    <reaction evidence="18 19">
        <text>UDP-N-acetyl-alpha-D-muramate + NADP(+) = UDP-N-acetyl-3-O-(1-carboxyvinyl)-alpha-D-glucosamine + NADPH + H(+)</text>
        <dbReference type="Rhea" id="RHEA:12248"/>
        <dbReference type="ChEBI" id="CHEBI:15378"/>
        <dbReference type="ChEBI" id="CHEBI:57783"/>
        <dbReference type="ChEBI" id="CHEBI:58349"/>
        <dbReference type="ChEBI" id="CHEBI:68483"/>
        <dbReference type="ChEBI" id="CHEBI:70757"/>
        <dbReference type="EC" id="1.3.1.98"/>
    </reaction>
</comment>
<keyword evidence="12 19" id="KW-0133">Cell shape</keyword>
<dbReference type="Gene3D" id="3.30.43.10">
    <property type="entry name" value="Uridine Diphospho-n-acetylenolpyruvylglucosamine Reductase, domain 2"/>
    <property type="match status" value="1"/>
</dbReference>
<comment type="caution">
    <text evidence="21">The sequence shown here is derived from an EMBL/GenBank/DDBJ whole genome shotgun (WGS) entry which is preliminary data.</text>
</comment>
<feature type="active site" evidence="19">
    <location>
        <position position="295"/>
    </location>
</feature>
<dbReference type="InterPro" id="IPR036635">
    <property type="entry name" value="MurB_C_sf"/>
</dbReference>
<dbReference type="SUPFAM" id="SSF56176">
    <property type="entry name" value="FAD-binding/transporter-associated domain-like"/>
    <property type="match status" value="1"/>
</dbReference>
<dbReference type="EMBL" id="AZAC01000004">
    <property type="protein sequence ID" value="KIX15086.1"/>
    <property type="molecule type" value="Genomic_DNA"/>
</dbReference>
<evidence type="ECO:0000256" key="2">
    <source>
        <dbReference type="ARBA" id="ARBA00003921"/>
    </source>
</evidence>
<dbReference type="Gene3D" id="3.90.78.10">
    <property type="entry name" value="UDP-N-acetylenolpyruvoylglucosamine reductase, C-terminal domain"/>
    <property type="match status" value="1"/>
</dbReference>
<dbReference type="GO" id="GO:0008762">
    <property type="term" value="F:UDP-N-acetylmuramate dehydrogenase activity"/>
    <property type="evidence" value="ECO:0007669"/>
    <property type="project" value="UniProtKB-UniRule"/>
</dbReference>
<evidence type="ECO:0000313" key="22">
    <source>
        <dbReference type="Proteomes" id="UP000032233"/>
    </source>
</evidence>
<feature type="active site" description="Proton donor" evidence="19">
    <location>
        <position position="225"/>
    </location>
</feature>
<name>A0A0D2JH76_9BACT</name>
<dbReference type="STRING" id="1429043.X474_04730"/>
<evidence type="ECO:0000256" key="8">
    <source>
        <dbReference type="ARBA" id="ARBA00022618"/>
    </source>
</evidence>
<proteinExistence type="inferred from homology"/>
<dbReference type="InParanoid" id="A0A0D2JH76"/>
<comment type="cofactor">
    <cofactor evidence="1 19">
        <name>FAD</name>
        <dbReference type="ChEBI" id="CHEBI:57692"/>
    </cofactor>
</comment>
<evidence type="ECO:0000256" key="6">
    <source>
        <dbReference type="ARBA" id="ARBA00015188"/>
    </source>
</evidence>
<keyword evidence="13 19" id="KW-0573">Peptidoglycan synthesis</keyword>
<dbReference type="EC" id="1.3.1.98" evidence="5 19"/>
<dbReference type="PATRIC" id="fig|1429043.3.peg.1009"/>
<sequence length="302" mass="32447">MLKPDFQRELVKLLGKRARFDLDLDRLTTWGVGGPVRFHCRVHTPLEAAQVISLAKQAKVPWMVLGRGSNLLVSDQGYPGVMLRLAGPLAKLELEDGTIKAGAGASLPALVKLAAVNGLSGLEWAVGIPATVGGAVAGNAGANGFEMSDITDQISLLLENGEIKAFKGQEIKSGYRHLDLPAQSLVLEALLEFKPDDPAMIHRRMKRLLERRLGAQPLIKRTAGSVFKNPPGDYAGRLIEQAGCKGLSVGDAMVSVRHANFIENRGKATASQIIELMQVVSDRVKSQAGVRLQPEVEVVGRV</sequence>
<evidence type="ECO:0000256" key="12">
    <source>
        <dbReference type="ARBA" id="ARBA00022960"/>
    </source>
</evidence>
<dbReference type="InterPro" id="IPR036318">
    <property type="entry name" value="FAD-bd_PCMH-like_sf"/>
</dbReference>
<evidence type="ECO:0000256" key="17">
    <source>
        <dbReference type="ARBA" id="ARBA00031026"/>
    </source>
</evidence>
<evidence type="ECO:0000256" key="3">
    <source>
        <dbReference type="ARBA" id="ARBA00004496"/>
    </source>
</evidence>
<evidence type="ECO:0000313" key="21">
    <source>
        <dbReference type="EMBL" id="KIX15086.1"/>
    </source>
</evidence>
<dbReference type="InterPro" id="IPR006094">
    <property type="entry name" value="Oxid_FAD_bind_N"/>
</dbReference>
<gene>
    <name evidence="19" type="primary">murB</name>
    <name evidence="21" type="ORF">X474_04730</name>
</gene>
<keyword evidence="10 19" id="KW-0274">FAD</keyword>
<dbReference type="GO" id="GO:0071949">
    <property type="term" value="F:FAD binding"/>
    <property type="evidence" value="ECO:0007669"/>
    <property type="project" value="InterPro"/>
</dbReference>
<keyword evidence="11 19" id="KW-0521">NADP</keyword>
<evidence type="ECO:0000256" key="15">
    <source>
        <dbReference type="ARBA" id="ARBA00023306"/>
    </source>
</evidence>
<evidence type="ECO:0000256" key="13">
    <source>
        <dbReference type="ARBA" id="ARBA00022984"/>
    </source>
</evidence>
<evidence type="ECO:0000256" key="7">
    <source>
        <dbReference type="ARBA" id="ARBA00022490"/>
    </source>
</evidence>
<evidence type="ECO:0000256" key="16">
    <source>
        <dbReference type="ARBA" id="ARBA00023316"/>
    </source>
</evidence>
<dbReference type="NCBIfam" id="TIGR00179">
    <property type="entry name" value="murB"/>
    <property type="match status" value="1"/>
</dbReference>
<evidence type="ECO:0000256" key="9">
    <source>
        <dbReference type="ARBA" id="ARBA00022630"/>
    </source>
</evidence>
<evidence type="ECO:0000256" key="5">
    <source>
        <dbReference type="ARBA" id="ARBA00012518"/>
    </source>
</evidence>
<comment type="function">
    <text evidence="2 19">Cell wall formation.</text>
</comment>
<keyword evidence="8 19" id="KW-0132">Cell division</keyword>
<keyword evidence="22" id="KW-1185">Reference proteome</keyword>
<evidence type="ECO:0000256" key="19">
    <source>
        <dbReference type="HAMAP-Rule" id="MF_00037"/>
    </source>
</evidence>
<dbReference type="PROSITE" id="PS51387">
    <property type="entry name" value="FAD_PCMH"/>
    <property type="match status" value="1"/>
</dbReference>
<dbReference type="InterPro" id="IPR011601">
    <property type="entry name" value="MurB_C"/>
</dbReference>
<dbReference type="PANTHER" id="PTHR21071">
    <property type="entry name" value="UDP-N-ACETYLENOLPYRUVOYLGLUCOSAMINE REDUCTASE"/>
    <property type="match status" value="1"/>
</dbReference>
<dbReference type="Gene3D" id="3.30.465.10">
    <property type="match status" value="1"/>
</dbReference>
<dbReference type="GO" id="GO:0008360">
    <property type="term" value="P:regulation of cell shape"/>
    <property type="evidence" value="ECO:0007669"/>
    <property type="project" value="UniProtKB-KW"/>
</dbReference>
<feature type="active site" evidence="19">
    <location>
        <position position="176"/>
    </location>
</feature>
<organism evidence="21 22">
    <name type="scientific">Dethiosulfatarculus sandiegensis</name>
    <dbReference type="NCBI Taxonomy" id="1429043"/>
    <lineage>
        <taxon>Bacteria</taxon>
        <taxon>Pseudomonadati</taxon>
        <taxon>Thermodesulfobacteriota</taxon>
        <taxon>Desulfarculia</taxon>
        <taxon>Desulfarculales</taxon>
        <taxon>Desulfarculaceae</taxon>
        <taxon>Dethiosulfatarculus</taxon>
    </lineage>
</organism>
<keyword evidence="15 19" id="KW-0131">Cell cycle</keyword>
<comment type="similarity">
    <text evidence="19">Belongs to the MurB family.</text>
</comment>